<comment type="caution">
    <text evidence="2">The sequence shown here is derived from an EMBL/GenBank/DDBJ whole genome shotgun (WGS) entry which is preliminary data.</text>
</comment>
<dbReference type="AlphaFoldDB" id="A0A9D1QP82"/>
<sequence length="360" mass="39771">MTLVIGGLVFLFTSHDAAVYSRPVAVVTKVEQTGRQKQSDQFKNTDEMYEQRLTVRLLNTKYRGRTLTVSNHYTVSETMSLKYRVGNQVCLNQLSAKHGRLSATVNGLKRDTVLAMLLWLAIAMLVLMMGRAGLRALASLVANTALFMLAIQIDLKWQGSGILLIFSLLAFVFTVISLLLVMGPTKKMAAALLATVVATSVSVTISWFLIEASHERGIYFESMMYVTQVQRPLYIAETLLGSLGAVMDVASDIVATLFEIKRLQPEIDRRQLLAAGRRVGRQVMGPLTNVLMLIFAAEMLTSSVLFLRNGNPWGYTFSMTMSLGITQSLVCSIGIILAIPLTSLLMAAMVGTGRWHHEYH</sequence>
<feature type="transmembrane region" description="Helical" evidence="1">
    <location>
        <begin position="161"/>
        <end position="182"/>
    </location>
</feature>
<keyword evidence="1" id="KW-0812">Transmembrane</keyword>
<reference evidence="2" key="2">
    <citation type="submission" date="2021-04" db="EMBL/GenBank/DDBJ databases">
        <authorList>
            <person name="Gilroy R."/>
        </authorList>
    </citation>
    <scope>NUCLEOTIDE SEQUENCE</scope>
    <source>
        <strain evidence="2">ChiHejej3B27-2180</strain>
    </source>
</reference>
<feature type="transmembrane region" description="Helical" evidence="1">
    <location>
        <begin position="112"/>
        <end position="129"/>
    </location>
</feature>
<evidence type="ECO:0000256" key="1">
    <source>
        <dbReference type="SAM" id="Phobius"/>
    </source>
</evidence>
<evidence type="ECO:0000313" key="3">
    <source>
        <dbReference type="Proteomes" id="UP000886878"/>
    </source>
</evidence>
<dbReference type="Proteomes" id="UP000886878">
    <property type="component" value="Unassembled WGS sequence"/>
</dbReference>
<name>A0A9D1QP82_9LACO</name>
<feature type="transmembrane region" description="Helical" evidence="1">
    <location>
        <begin position="327"/>
        <end position="350"/>
    </location>
</feature>
<dbReference type="EMBL" id="DXGK01000075">
    <property type="protein sequence ID" value="HIW70473.1"/>
    <property type="molecule type" value="Genomic_DNA"/>
</dbReference>
<reference evidence="2" key="1">
    <citation type="journal article" date="2021" name="PeerJ">
        <title>Extensive microbial diversity within the chicken gut microbiome revealed by metagenomics and culture.</title>
        <authorList>
            <person name="Gilroy R."/>
            <person name="Ravi A."/>
            <person name="Getino M."/>
            <person name="Pursley I."/>
            <person name="Horton D.L."/>
            <person name="Alikhan N.F."/>
            <person name="Baker D."/>
            <person name="Gharbi K."/>
            <person name="Hall N."/>
            <person name="Watson M."/>
            <person name="Adriaenssens E.M."/>
            <person name="Foster-Nyarko E."/>
            <person name="Jarju S."/>
            <person name="Secka A."/>
            <person name="Antonio M."/>
            <person name="Oren A."/>
            <person name="Chaudhuri R.R."/>
            <person name="La Ragione R."/>
            <person name="Hildebrand F."/>
            <person name="Pallen M.J."/>
        </authorList>
    </citation>
    <scope>NUCLEOTIDE SEQUENCE</scope>
    <source>
        <strain evidence="2">ChiHejej3B27-2180</strain>
    </source>
</reference>
<protein>
    <submittedName>
        <fullName evidence="2">YibE/F family protein</fullName>
    </submittedName>
</protein>
<dbReference type="PANTHER" id="PTHR41771">
    <property type="entry name" value="MEMBRANE PROTEIN-RELATED"/>
    <property type="match status" value="1"/>
</dbReference>
<accession>A0A9D1QP82</accession>
<dbReference type="Pfam" id="PF07907">
    <property type="entry name" value="YibE_F"/>
    <property type="match status" value="1"/>
</dbReference>
<keyword evidence="1" id="KW-1133">Transmembrane helix</keyword>
<organism evidence="2 3">
    <name type="scientific">Candidatus Limosilactobacillus merdipullorum</name>
    <dbReference type="NCBI Taxonomy" id="2838653"/>
    <lineage>
        <taxon>Bacteria</taxon>
        <taxon>Bacillati</taxon>
        <taxon>Bacillota</taxon>
        <taxon>Bacilli</taxon>
        <taxon>Lactobacillales</taxon>
        <taxon>Lactobacillaceae</taxon>
        <taxon>Limosilactobacillus</taxon>
    </lineage>
</organism>
<gene>
    <name evidence="2" type="ORF">H9876_03735</name>
</gene>
<dbReference type="InterPro" id="IPR012507">
    <property type="entry name" value="YibE_F"/>
</dbReference>
<feature type="transmembrane region" description="Helical" evidence="1">
    <location>
        <begin position="189"/>
        <end position="210"/>
    </location>
</feature>
<dbReference type="PANTHER" id="PTHR41771:SF1">
    <property type="entry name" value="MEMBRANE PROTEIN"/>
    <property type="match status" value="1"/>
</dbReference>
<proteinExistence type="predicted"/>
<feature type="transmembrane region" description="Helical" evidence="1">
    <location>
        <begin position="136"/>
        <end position="155"/>
    </location>
</feature>
<evidence type="ECO:0000313" key="2">
    <source>
        <dbReference type="EMBL" id="HIW70473.1"/>
    </source>
</evidence>
<keyword evidence="1" id="KW-0472">Membrane</keyword>
<feature type="transmembrane region" description="Helical" evidence="1">
    <location>
        <begin position="287"/>
        <end position="307"/>
    </location>
</feature>